<dbReference type="Proteomes" id="UP000298284">
    <property type="component" value="Unassembled WGS sequence"/>
</dbReference>
<dbReference type="EMBL" id="SRKZ01000006">
    <property type="protein sequence ID" value="TGD78238.1"/>
    <property type="molecule type" value="Genomic_DNA"/>
</dbReference>
<gene>
    <name evidence="3" type="ORF">EU557_19185</name>
</gene>
<evidence type="ECO:0000313" key="4">
    <source>
        <dbReference type="Proteomes" id="UP000298284"/>
    </source>
</evidence>
<dbReference type="InterPro" id="IPR036397">
    <property type="entry name" value="RNaseH_sf"/>
</dbReference>
<name>A0A4Z0MG18_9BACT</name>
<dbReference type="InterPro" id="IPR015378">
    <property type="entry name" value="Transposase-like_Mu_C"/>
</dbReference>
<dbReference type="GO" id="GO:0015074">
    <property type="term" value="P:DNA integration"/>
    <property type="evidence" value="ECO:0007669"/>
    <property type="project" value="InterPro"/>
</dbReference>
<dbReference type="AlphaFoldDB" id="A0A4Z0MG18"/>
<dbReference type="Gene3D" id="3.30.420.10">
    <property type="entry name" value="Ribonuclease H-like superfamily/Ribonuclease H"/>
    <property type="match status" value="1"/>
</dbReference>
<dbReference type="OrthoDB" id="501284at2"/>
<dbReference type="PANTHER" id="PTHR35004:SF6">
    <property type="entry name" value="TRANSPOSASE"/>
    <property type="match status" value="1"/>
</dbReference>
<dbReference type="Pfam" id="PF09299">
    <property type="entry name" value="Mu-transpos_C"/>
    <property type="match status" value="1"/>
</dbReference>
<dbReference type="RefSeq" id="WP_135532103.1">
    <property type="nucleotide sequence ID" value="NZ_SRKZ01000006.1"/>
</dbReference>
<feature type="region of interest" description="Disordered" evidence="1">
    <location>
        <begin position="566"/>
        <end position="605"/>
    </location>
</feature>
<sequence>MAVVSLTPGTTCKYKGQVVKLNRVLNLQEVLIELPTEQLVRVCIADVCPIDAPSGAECDAYQFVKEADRNIALKRFAIIQPLLGIRIPAHVLTDTVQRHNVSTATLRRWIHAYHQSGLPGLLRQKGKREKKSRLAVRAEQILQECLQKYYYTEQQASVTYTLEQIKLRCALEGIIAPSMPTVHRRIKALGRKLSIQRRLGRQTAREQLGHIRQNTLEANYPLHVVELDHSLLNILLIDEDTGRSLCRPWLTLALDVYSRMVVGFHLGFETPGSCGTGLCLAHALLPKETWLAGHDIDGAWPCWGTMQILYTDNAKEFRGSVLARACEQYGIQLQFRPPRQPNYGGHIERLFKTLKWRIRHLPGAYFKSKNKSKVYRPSKCAIFTLTDFQRWIGTYIVCLYHQRIHSELRQSPLDCYRQGMLGNRDHPGCPIPNRLANELQVKLDFMPYVERTIQRYGVRIGHLEYYDPVLSSYIYGVGETPVNAAGRKYVFRLDPRNVSCVYFLDPNTREYHKIPLADMASGDFSVYTKREALRRVKDKLSTAERVSGNLLLKEIQAIHTQELQVQQRAQGRKASTKKPMTLSQRRHRQEVRAKNDATTPSETPEEAVGVVTNIAVLNKENTIRPFEKIDDGASELFYC</sequence>
<accession>A0A4Z0MG18</accession>
<evidence type="ECO:0000256" key="1">
    <source>
        <dbReference type="SAM" id="MobiDB-lite"/>
    </source>
</evidence>
<feature type="domain" description="Integrase catalytic" evidence="2">
    <location>
        <begin position="217"/>
        <end position="420"/>
    </location>
</feature>
<organism evidence="3 4">
    <name type="scientific">Hymenobacter wooponensis</name>
    <dbReference type="NCBI Taxonomy" id="1525360"/>
    <lineage>
        <taxon>Bacteria</taxon>
        <taxon>Pseudomonadati</taxon>
        <taxon>Bacteroidota</taxon>
        <taxon>Cytophagia</taxon>
        <taxon>Cytophagales</taxon>
        <taxon>Hymenobacteraceae</taxon>
        <taxon>Hymenobacter</taxon>
    </lineage>
</organism>
<dbReference type="InterPro" id="IPR009057">
    <property type="entry name" value="Homeodomain-like_sf"/>
</dbReference>
<evidence type="ECO:0000313" key="3">
    <source>
        <dbReference type="EMBL" id="TGD78238.1"/>
    </source>
</evidence>
<dbReference type="InterPro" id="IPR001584">
    <property type="entry name" value="Integrase_cat-core"/>
</dbReference>
<comment type="caution">
    <text evidence="3">The sequence shown here is derived from an EMBL/GenBank/DDBJ whole genome shotgun (WGS) entry which is preliminary data.</text>
</comment>
<dbReference type="GO" id="GO:0003676">
    <property type="term" value="F:nucleic acid binding"/>
    <property type="evidence" value="ECO:0007669"/>
    <property type="project" value="InterPro"/>
</dbReference>
<proteinExistence type="predicted"/>
<keyword evidence="4" id="KW-1185">Reference proteome</keyword>
<evidence type="ECO:0000259" key="2">
    <source>
        <dbReference type="PROSITE" id="PS50994"/>
    </source>
</evidence>
<dbReference type="InterPro" id="IPR012337">
    <property type="entry name" value="RNaseH-like_sf"/>
</dbReference>
<dbReference type="PROSITE" id="PS50994">
    <property type="entry name" value="INTEGRASE"/>
    <property type="match status" value="1"/>
</dbReference>
<reference evidence="3 4" key="1">
    <citation type="submission" date="2019-04" db="EMBL/GenBank/DDBJ databases">
        <authorList>
            <person name="Feng G."/>
            <person name="Zhang J."/>
            <person name="Zhu H."/>
        </authorList>
    </citation>
    <scope>NUCLEOTIDE SEQUENCE [LARGE SCALE GENOMIC DNA]</scope>
    <source>
        <strain evidence="3 4">JCM 19491</strain>
    </source>
</reference>
<dbReference type="SUPFAM" id="SSF46689">
    <property type="entry name" value="Homeodomain-like"/>
    <property type="match status" value="1"/>
</dbReference>
<dbReference type="PANTHER" id="PTHR35004">
    <property type="entry name" value="TRANSPOSASE RV3428C-RELATED"/>
    <property type="match status" value="1"/>
</dbReference>
<protein>
    <recommendedName>
        <fullName evidence="2">Integrase catalytic domain-containing protein</fullName>
    </recommendedName>
</protein>
<dbReference type="SUPFAM" id="SSF53098">
    <property type="entry name" value="Ribonuclease H-like"/>
    <property type="match status" value="1"/>
</dbReference>